<evidence type="ECO:0000256" key="1">
    <source>
        <dbReference type="SAM" id="MobiDB-lite"/>
    </source>
</evidence>
<dbReference type="InterPro" id="IPR056924">
    <property type="entry name" value="SH3_Tf2-1"/>
</dbReference>
<organism evidence="3 4">
    <name type="scientific">Cajanus cajan</name>
    <name type="common">Pigeon pea</name>
    <name type="synonym">Cajanus indicus</name>
    <dbReference type="NCBI Taxonomy" id="3821"/>
    <lineage>
        <taxon>Eukaryota</taxon>
        <taxon>Viridiplantae</taxon>
        <taxon>Streptophyta</taxon>
        <taxon>Embryophyta</taxon>
        <taxon>Tracheophyta</taxon>
        <taxon>Spermatophyta</taxon>
        <taxon>Magnoliopsida</taxon>
        <taxon>eudicotyledons</taxon>
        <taxon>Gunneridae</taxon>
        <taxon>Pentapetalae</taxon>
        <taxon>rosids</taxon>
        <taxon>fabids</taxon>
        <taxon>Fabales</taxon>
        <taxon>Fabaceae</taxon>
        <taxon>Papilionoideae</taxon>
        <taxon>50 kb inversion clade</taxon>
        <taxon>NPAAA clade</taxon>
        <taxon>indigoferoid/millettioid clade</taxon>
        <taxon>Phaseoleae</taxon>
        <taxon>Cajanus</taxon>
    </lineage>
</organism>
<dbReference type="PROSITE" id="PS50013">
    <property type="entry name" value="CHROMO_2"/>
    <property type="match status" value="1"/>
</dbReference>
<dbReference type="OMA" id="YANTHRK"/>
<dbReference type="SUPFAM" id="SSF54160">
    <property type="entry name" value="Chromo domain-like"/>
    <property type="match status" value="1"/>
</dbReference>
<dbReference type="PANTHER" id="PTHR46148">
    <property type="entry name" value="CHROMO DOMAIN-CONTAINING PROTEIN"/>
    <property type="match status" value="1"/>
</dbReference>
<name>A0A151R888_CAJCA</name>
<dbReference type="Proteomes" id="UP000075243">
    <property type="component" value="Unassembled WGS sequence"/>
</dbReference>
<dbReference type="InterPro" id="IPR023780">
    <property type="entry name" value="Chromo_domain"/>
</dbReference>
<feature type="region of interest" description="Disordered" evidence="1">
    <location>
        <begin position="182"/>
        <end position="207"/>
    </location>
</feature>
<dbReference type="AlphaFoldDB" id="A0A151R888"/>
<sequence length="207" mass="24192">MERDEALNQLKFHLGRAQDHMRQYANTHRKSSIIKPGDWVYLKIRPPRQVSMTTKLHPKLLARYYGPYLVLRQIGAVAFQLQPPEQSQIHPVFHVSQLKLAVGNQPVDTEIPTELQEDSTTYQPHNILETRTLNKFGEQVQQFLIQWQGKSPEEATWENNTTIQHQFPDFNLEGRVASMEGGIDRQESQPQPEPRALQMYYRRKKAH</sequence>
<dbReference type="Gene3D" id="2.40.50.40">
    <property type="match status" value="1"/>
</dbReference>
<feature type="domain" description="Chromo" evidence="2">
    <location>
        <begin position="122"/>
        <end position="207"/>
    </location>
</feature>
<evidence type="ECO:0000259" key="2">
    <source>
        <dbReference type="PROSITE" id="PS50013"/>
    </source>
</evidence>
<reference evidence="3" key="1">
    <citation type="journal article" date="2012" name="Nat. Biotechnol.">
        <title>Draft genome sequence of pigeonpea (Cajanus cajan), an orphan legume crop of resource-poor farmers.</title>
        <authorList>
            <person name="Varshney R.K."/>
            <person name="Chen W."/>
            <person name="Li Y."/>
            <person name="Bharti A.K."/>
            <person name="Saxena R.K."/>
            <person name="Schlueter J.A."/>
            <person name="Donoghue M.T."/>
            <person name="Azam S."/>
            <person name="Fan G."/>
            <person name="Whaley A.M."/>
            <person name="Farmer A.D."/>
            <person name="Sheridan J."/>
            <person name="Iwata A."/>
            <person name="Tuteja R."/>
            <person name="Penmetsa R.V."/>
            <person name="Wu W."/>
            <person name="Upadhyaya H.D."/>
            <person name="Yang S.P."/>
            <person name="Shah T."/>
            <person name="Saxena K.B."/>
            <person name="Michael T."/>
            <person name="McCombie W.R."/>
            <person name="Yang B."/>
            <person name="Zhang G."/>
            <person name="Yang H."/>
            <person name="Wang J."/>
            <person name="Spillane C."/>
            <person name="Cook D.R."/>
            <person name="May G.D."/>
            <person name="Xu X."/>
            <person name="Jackson S.A."/>
        </authorList>
    </citation>
    <scope>NUCLEOTIDE SEQUENCE [LARGE SCALE GENOMIC DNA]</scope>
</reference>
<dbReference type="EMBL" id="KQ483972">
    <property type="protein sequence ID" value="KYP38719.1"/>
    <property type="molecule type" value="Genomic_DNA"/>
</dbReference>
<dbReference type="Pfam" id="PF24626">
    <property type="entry name" value="SH3_Tf2-1"/>
    <property type="match status" value="1"/>
</dbReference>
<keyword evidence="4" id="KW-1185">Reference proteome</keyword>
<evidence type="ECO:0000313" key="3">
    <source>
        <dbReference type="EMBL" id="KYP38719.1"/>
    </source>
</evidence>
<dbReference type="Gramene" id="C.cajan_36276.t">
    <property type="protein sequence ID" value="C.cajan_36276.t.cds1"/>
    <property type="gene ID" value="C.cajan_36276"/>
</dbReference>
<dbReference type="InterPro" id="IPR000953">
    <property type="entry name" value="Chromo/chromo_shadow_dom"/>
</dbReference>
<evidence type="ECO:0000313" key="4">
    <source>
        <dbReference type="Proteomes" id="UP000075243"/>
    </source>
</evidence>
<accession>A0A151R888</accession>
<gene>
    <name evidence="3" type="ORF">KK1_040019</name>
</gene>
<dbReference type="InterPro" id="IPR016197">
    <property type="entry name" value="Chromo-like_dom_sf"/>
</dbReference>
<protein>
    <recommendedName>
        <fullName evidence="2">Chromo domain-containing protein</fullName>
    </recommendedName>
</protein>
<proteinExistence type="predicted"/>
<dbReference type="PANTHER" id="PTHR46148:SF54">
    <property type="entry name" value="RETROTRANSPOSON-LIKE PROTEIN"/>
    <property type="match status" value="1"/>
</dbReference>
<dbReference type="Pfam" id="PF00385">
    <property type="entry name" value="Chromo"/>
    <property type="match status" value="1"/>
</dbReference>